<sequence>MVVHNGFNFTVLSPTAGPLTEYPHPGPEPTPYTKTVYVEIPDSYEPHPFHITLHRLSATTDKTPHGQSFGLALDGFSSAITYICPPTHTDTFTFTGFHIASPDGTNASRKPMHFELLQLSLDSVSPADVDFAKLGTVEVKVTEIATIGAWPKGKNTVRNNGMRVGGGGGVGKAMVGQVEVLSHLASFGHGGVDIPEKPKKDYTVNGDAPVWTVRYIYRSRAALIRLGVVVKKEERAGFGFGLGWLFNGAFWKKEIKKEKNDEKDFYVSEKNQA</sequence>
<name>A0A3N4I897_ASCIM</name>
<feature type="domain" description="DUF7918" evidence="1">
    <location>
        <begin position="18"/>
        <end position="229"/>
    </location>
</feature>
<evidence type="ECO:0000313" key="3">
    <source>
        <dbReference type="Proteomes" id="UP000275078"/>
    </source>
</evidence>
<reference evidence="2 3" key="1">
    <citation type="journal article" date="2018" name="Nat. Ecol. Evol.">
        <title>Pezizomycetes genomes reveal the molecular basis of ectomycorrhizal truffle lifestyle.</title>
        <authorList>
            <person name="Murat C."/>
            <person name="Payen T."/>
            <person name="Noel B."/>
            <person name="Kuo A."/>
            <person name="Morin E."/>
            <person name="Chen J."/>
            <person name="Kohler A."/>
            <person name="Krizsan K."/>
            <person name="Balestrini R."/>
            <person name="Da Silva C."/>
            <person name="Montanini B."/>
            <person name="Hainaut M."/>
            <person name="Levati E."/>
            <person name="Barry K.W."/>
            <person name="Belfiori B."/>
            <person name="Cichocki N."/>
            <person name="Clum A."/>
            <person name="Dockter R.B."/>
            <person name="Fauchery L."/>
            <person name="Guy J."/>
            <person name="Iotti M."/>
            <person name="Le Tacon F."/>
            <person name="Lindquist E.A."/>
            <person name="Lipzen A."/>
            <person name="Malagnac F."/>
            <person name="Mello A."/>
            <person name="Molinier V."/>
            <person name="Miyauchi S."/>
            <person name="Poulain J."/>
            <person name="Riccioni C."/>
            <person name="Rubini A."/>
            <person name="Sitrit Y."/>
            <person name="Splivallo R."/>
            <person name="Traeger S."/>
            <person name="Wang M."/>
            <person name="Zifcakova L."/>
            <person name="Wipf D."/>
            <person name="Zambonelli A."/>
            <person name="Paolocci F."/>
            <person name="Nowrousian M."/>
            <person name="Ottonello S."/>
            <person name="Baldrian P."/>
            <person name="Spatafora J.W."/>
            <person name="Henrissat B."/>
            <person name="Nagy L.G."/>
            <person name="Aury J.M."/>
            <person name="Wincker P."/>
            <person name="Grigoriev I.V."/>
            <person name="Bonfante P."/>
            <person name="Martin F.M."/>
        </authorList>
    </citation>
    <scope>NUCLEOTIDE SEQUENCE [LARGE SCALE GENOMIC DNA]</scope>
    <source>
        <strain evidence="2 3">RN42</strain>
    </source>
</reference>
<organism evidence="2 3">
    <name type="scientific">Ascobolus immersus RN42</name>
    <dbReference type="NCBI Taxonomy" id="1160509"/>
    <lineage>
        <taxon>Eukaryota</taxon>
        <taxon>Fungi</taxon>
        <taxon>Dikarya</taxon>
        <taxon>Ascomycota</taxon>
        <taxon>Pezizomycotina</taxon>
        <taxon>Pezizomycetes</taxon>
        <taxon>Pezizales</taxon>
        <taxon>Ascobolaceae</taxon>
        <taxon>Ascobolus</taxon>
    </lineage>
</organism>
<keyword evidence="3" id="KW-1185">Reference proteome</keyword>
<dbReference type="EMBL" id="ML119672">
    <property type="protein sequence ID" value="RPA82313.1"/>
    <property type="molecule type" value="Genomic_DNA"/>
</dbReference>
<proteinExistence type="predicted"/>
<dbReference type="Proteomes" id="UP000275078">
    <property type="component" value="Unassembled WGS sequence"/>
</dbReference>
<evidence type="ECO:0000259" key="1">
    <source>
        <dbReference type="Pfam" id="PF25534"/>
    </source>
</evidence>
<protein>
    <recommendedName>
        <fullName evidence="1">DUF7918 domain-containing protein</fullName>
    </recommendedName>
</protein>
<dbReference type="AlphaFoldDB" id="A0A3N4I897"/>
<accession>A0A3N4I897</accession>
<dbReference type="Pfam" id="PF25534">
    <property type="entry name" value="DUF7918"/>
    <property type="match status" value="1"/>
</dbReference>
<gene>
    <name evidence="2" type="ORF">BJ508DRAFT_325583</name>
</gene>
<evidence type="ECO:0000313" key="2">
    <source>
        <dbReference type="EMBL" id="RPA82313.1"/>
    </source>
</evidence>
<dbReference type="InterPro" id="IPR057678">
    <property type="entry name" value="DUF7918"/>
</dbReference>